<comment type="catalytic activity">
    <reaction evidence="15">
        <text>L-ornithine(in) + L-arginine(out) = L-ornithine(out) + L-arginine(in)</text>
        <dbReference type="Rhea" id="RHEA:34991"/>
        <dbReference type="ChEBI" id="CHEBI:32682"/>
        <dbReference type="ChEBI" id="CHEBI:46911"/>
    </reaction>
</comment>
<comment type="catalytic activity">
    <reaction evidence="13">
        <text>L-histidine(out) + L-arginine(in) = L-histidine(in) + L-arginine(out)</text>
        <dbReference type="Rhea" id="RHEA:71063"/>
        <dbReference type="ChEBI" id="CHEBI:32682"/>
        <dbReference type="ChEBI" id="CHEBI:57595"/>
    </reaction>
</comment>
<dbReference type="InterPro" id="IPR018108">
    <property type="entry name" value="MCP_transmembrane"/>
</dbReference>
<keyword evidence="5" id="KW-0677">Repeat</keyword>
<keyword evidence="9" id="KW-0496">Mitochondrion</keyword>
<dbReference type="GO" id="GO:0005743">
    <property type="term" value="C:mitochondrial inner membrane"/>
    <property type="evidence" value="ECO:0007669"/>
    <property type="project" value="UniProtKB-SubCell"/>
</dbReference>
<comment type="catalytic activity">
    <reaction evidence="11">
        <text>L-lysine(out) + L-arginine(in) = L-lysine(in) + L-arginine(out)</text>
        <dbReference type="Rhea" id="RHEA:70827"/>
        <dbReference type="ChEBI" id="CHEBI:32551"/>
        <dbReference type="ChEBI" id="CHEBI:32682"/>
    </reaction>
</comment>
<comment type="catalytic activity">
    <reaction evidence="14">
        <text>L-homoarginine(in) + L-arginine(out) = L-homoarginine(out) + L-arginine(in)</text>
        <dbReference type="Rhea" id="RHEA:72799"/>
        <dbReference type="ChEBI" id="CHEBI:32682"/>
        <dbReference type="ChEBI" id="CHEBI:143006"/>
    </reaction>
</comment>
<comment type="catalytic activity">
    <reaction evidence="12">
        <text>L-histidine(out) = L-histidine(in)</text>
        <dbReference type="Rhea" id="RHEA:72807"/>
        <dbReference type="ChEBI" id="CHEBI:57595"/>
    </reaction>
</comment>
<feature type="repeat" description="Solcar" evidence="22">
    <location>
        <begin position="28"/>
        <end position="112"/>
    </location>
</feature>
<dbReference type="AlphaFoldDB" id="A0A7R8ZYU5"/>
<keyword evidence="8 24" id="KW-1133">Transmembrane helix</keyword>
<keyword evidence="10 22" id="KW-0472">Membrane</keyword>
<dbReference type="Proteomes" id="UP000677054">
    <property type="component" value="Unassembled WGS sequence"/>
</dbReference>
<dbReference type="PANTHER" id="PTHR45624:SF61">
    <property type="entry name" value="MITOCHONDRIAL BASIC AMINO ACIDS TRANSPORTER"/>
    <property type="match status" value="1"/>
</dbReference>
<evidence type="ECO:0000256" key="9">
    <source>
        <dbReference type="ARBA" id="ARBA00023128"/>
    </source>
</evidence>
<evidence type="ECO:0000256" key="5">
    <source>
        <dbReference type="ARBA" id="ARBA00022737"/>
    </source>
</evidence>
<feature type="repeat" description="Solcar" evidence="22">
    <location>
        <begin position="121"/>
        <end position="230"/>
    </location>
</feature>
<evidence type="ECO:0000256" key="21">
    <source>
        <dbReference type="ARBA" id="ARBA00080567"/>
    </source>
</evidence>
<comment type="similarity">
    <text evidence="2 23">Belongs to the mitochondrial carrier (TC 2.A.29) family.</text>
</comment>
<reference evidence="25" key="1">
    <citation type="submission" date="2020-11" db="EMBL/GenBank/DDBJ databases">
        <authorList>
            <person name="Tran Van P."/>
        </authorList>
    </citation>
    <scope>NUCLEOTIDE SEQUENCE</scope>
</reference>
<evidence type="ECO:0000256" key="4">
    <source>
        <dbReference type="ARBA" id="ARBA00022692"/>
    </source>
</evidence>
<evidence type="ECO:0000256" key="8">
    <source>
        <dbReference type="ARBA" id="ARBA00022989"/>
    </source>
</evidence>
<dbReference type="PANTHER" id="PTHR45624">
    <property type="entry name" value="MITOCHONDRIAL BASIC AMINO ACIDS TRANSPORTER-RELATED"/>
    <property type="match status" value="1"/>
</dbReference>
<gene>
    <name evidence="25" type="ORF">DSTB1V02_LOCUS1472</name>
</gene>
<keyword evidence="7" id="KW-0029">Amino-acid transport</keyword>
<keyword evidence="4 22" id="KW-0812">Transmembrane</keyword>
<dbReference type="Pfam" id="PF00153">
    <property type="entry name" value="Mito_carr"/>
    <property type="match status" value="3"/>
</dbReference>
<evidence type="ECO:0000256" key="13">
    <source>
        <dbReference type="ARBA" id="ARBA00050768"/>
    </source>
</evidence>
<keyword evidence="26" id="KW-1185">Reference proteome</keyword>
<dbReference type="OrthoDB" id="193856at2759"/>
<evidence type="ECO:0000256" key="23">
    <source>
        <dbReference type="RuleBase" id="RU000488"/>
    </source>
</evidence>
<evidence type="ECO:0000256" key="1">
    <source>
        <dbReference type="ARBA" id="ARBA00004448"/>
    </source>
</evidence>
<keyword evidence="6" id="KW-0999">Mitochondrion inner membrane</keyword>
<evidence type="ECO:0000256" key="11">
    <source>
        <dbReference type="ARBA" id="ARBA00049090"/>
    </source>
</evidence>
<dbReference type="InterPro" id="IPR050567">
    <property type="entry name" value="Mitochondrial_Carrier"/>
</dbReference>
<evidence type="ECO:0000256" key="14">
    <source>
        <dbReference type="ARBA" id="ARBA00051045"/>
    </source>
</evidence>
<protein>
    <recommendedName>
        <fullName evidence="17">Mitochondrial basic amino acids transporter</fullName>
    </recommendedName>
    <alternativeName>
        <fullName evidence="21">Carnitine/acylcarnitine translocase-like</fullName>
    </alternativeName>
    <alternativeName>
        <fullName evidence="20">Mitochondrial carnitine/acylcarnitine carrier protein CACL</fullName>
    </alternativeName>
    <alternativeName>
        <fullName evidence="19">Mitochondrial ornithine transporter 3</fullName>
    </alternativeName>
    <alternativeName>
        <fullName evidence="18">Solute carrier family 25 member 29</fullName>
    </alternativeName>
</protein>
<comment type="catalytic activity">
    <reaction evidence="16">
        <text>N(omega)-methyl-L-arginine(in) + L-arginine(out) = N(omega)-methyl-L-arginine(out) + L-arginine(in)</text>
        <dbReference type="Rhea" id="RHEA:72803"/>
        <dbReference type="ChEBI" id="CHEBI:32682"/>
        <dbReference type="ChEBI" id="CHEBI:114953"/>
    </reaction>
</comment>
<name>A0A7R8ZYU5_9CRUS</name>
<dbReference type="EMBL" id="CAJPEV010000139">
    <property type="protein sequence ID" value="CAG0881257.1"/>
    <property type="molecule type" value="Genomic_DNA"/>
</dbReference>
<dbReference type="InterPro" id="IPR023395">
    <property type="entry name" value="MCP_dom_sf"/>
</dbReference>
<dbReference type="EMBL" id="LR899656">
    <property type="protein sequence ID" value="CAD7241484.1"/>
    <property type="molecule type" value="Genomic_DNA"/>
</dbReference>
<evidence type="ECO:0000256" key="2">
    <source>
        <dbReference type="ARBA" id="ARBA00006375"/>
    </source>
</evidence>
<dbReference type="GO" id="GO:1990575">
    <property type="term" value="P:mitochondrial L-ornithine transmembrane transport"/>
    <property type="evidence" value="ECO:0007669"/>
    <property type="project" value="TreeGrafter"/>
</dbReference>
<evidence type="ECO:0000313" key="26">
    <source>
        <dbReference type="Proteomes" id="UP000677054"/>
    </source>
</evidence>
<dbReference type="PROSITE" id="PS50920">
    <property type="entry name" value="SOLCAR"/>
    <property type="match status" value="3"/>
</dbReference>
<dbReference type="GO" id="GO:0005289">
    <property type="term" value="F:high-affinity L-arginine transmembrane transporter activity"/>
    <property type="evidence" value="ECO:0007669"/>
    <property type="project" value="TreeGrafter"/>
</dbReference>
<evidence type="ECO:0000256" key="15">
    <source>
        <dbReference type="ARBA" id="ARBA00051921"/>
    </source>
</evidence>
<feature type="transmembrane region" description="Helical" evidence="24">
    <location>
        <begin position="242"/>
        <end position="262"/>
    </location>
</feature>
<evidence type="ECO:0000256" key="16">
    <source>
        <dbReference type="ARBA" id="ARBA00052673"/>
    </source>
</evidence>
<evidence type="ECO:0000313" key="25">
    <source>
        <dbReference type="EMBL" id="CAD7241484.1"/>
    </source>
</evidence>
<evidence type="ECO:0000256" key="10">
    <source>
        <dbReference type="ARBA" id="ARBA00023136"/>
    </source>
</evidence>
<evidence type="ECO:0000256" key="24">
    <source>
        <dbReference type="SAM" id="Phobius"/>
    </source>
</evidence>
<dbReference type="SUPFAM" id="SSF103506">
    <property type="entry name" value="Mitochondrial carrier"/>
    <property type="match status" value="1"/>
</dbReference>
<evidence type="ECO:0000256" key="20">
    <source>
        <dbReference type="ARBA" id="ARBA00079387"/>
    </source>
</evidence>
<proteinExistence type="inferred from homology"/>
<sequence>MFSRLNEISKDELPGFLKRSRYADAPRQASKSRMMTDQSAGRRRFISIPAAEVRLQTDDPKKPRYRGTTHCFVTILEKESAHGLYKGMSSPLAGVSVVNAVAFGTYGAVIRNLETDNSMSSILFNHGVAGAAGGLVQTPLASTLELAKTRMQLQSQGQGWSHFLGPGAYLGGRWHRSKIPLPYSGPIDCMRRIWRKEGTRGIFRGLGITIVRDVPGFAYYFASYEMFCKLLSSTPGEMLPHWKLLVAGGLSGMVSWIGTYPLDVVKSRIQADGATGPRKYSGYVDCVRQSLREEGLRVFGRGLTSTLIRAFIVNAATFAVVTWVLRFVGNMADNWEFPLPYNQLPDQHHPFIPLTRNQFPSPSSVILDSRSIPTNRVIVIIGIALFNVSLTT</sequence>
<evidence type="ECO:0000256" key="19">
    <source>
        <dbReference type="ARBA" id="ARBA00078745"/>
    </source>
</evidence>
<evidence type="ECO:0000256" key="7">
    <source>
        <dbReference type="ARBA" id="ARBA00022970"/>
    </source>
</evidence>
<accession>A0A7R8ZYU5</accession>
<evidence type="ECO:0000256" key="3">
    <source>
        <dbReference type="ARBA" id="ARBA00022448"/>
    </source>
</evidence>
<organism evidence="25">
    <name type="scientific">Darwinula stevensoni</name>
    <dbReference type="NCBI Taxonomy" id="69355"/>
    <lineage>
        <taxon>Eukaryota</taxon>
        <taxon>Metazoa</taxon>
        <taxon>Ecdysozoa</taxon>
        <taxon>Arthropoda</taxon>
        <taxon>Crustacea</taxon>
        <taxon>Oligostraca</taxon>
        <taxon>Ostracoda</taxon>
        <taxon>Podocopa</taxon>
        <taxon>Podocopida</taxon>
        <taxon>Darwinulocopina</taxon>
        <taxon>Darwinuloidea</taxon>
        <taxon>Darwinulidae</taxon>
        <taxon>Darwinula</taxon>
    </lineage>
</organism>
<feature type="transmembrane region" description="Helical" evidence="24">
    <location>
        <begin position="201"/>
        <end position="222"/>
    </location>
</feature>
<feature type="repeat" description="Solcar" evidence="22">
    <location>
        <begin position="239"/>
        <end position="327"/>
    </location>
</feature>
<dbReference type="Gene3D" id="1.50.40.10">
    <property type="entry name" value="Mitochondrial carrier domain"/>
    <property type="match status" value="1"/>
</dbReference>
<evidence type="ECO:0000256" key="12">
    <source>
        <dbReference type="ARBA" id="ARBA00050592"/>
    </source>
</evidence>
<keyword evidence="3 23" id="KW-0813">Transport</keyword>
<comment type="subcellular location">
    <subcellularLocation>
        <location evidence="1">Mitochondrion inner membrane</location>
        <topology evidence="1">Multi-pass membrane protein</topology>
    </subcellularLocation>
</comment>
<dbReference type="FunFam" id="1.50.40.10:FF:000037">
    <property type="entry name" value="Solute carrier family 25 member 29"/>
    <property type="match status" value="1"/>
</dbReference>
<feature type="transmembrane region" description="Helical" evidence="24">
    <location>
        <begin position="307"/>
        <end position="328"/>
    </location>
</feature>
<evidence type="ECO:0000256" key="22">
    <source>
        <dbReference type="PROSITE-ProRule" id="PRU00282"/>
    </source>
</evidence>
<feature type="transmembrane region" description="Helical" evidence="24">
    <location>
        <begin position="372"/>
        <end position="390"/>
    </location>
</feature>
<evidence type="ECO:0000256" key="18">
    <source>
        <dbReference type="ARBA" id="ARBA00076491"/>
    </source>
</evidence>
<evidence type="ECO:0000256" key="6">
    <source>
        <dbReference type="ARBA" id="ARBA00022792"/>
    </source>
</evidence>
<evidence type="ECO:0000256" key="17">
    <source>
        <dbReference type="ARBA" id="ARBA00071763"/>
    </source>
</evidence>